<organism evidence="2 3">
    <name type="scientific">Salix dunnii</name>
    <dbReference type="NCBI Taxonomy" id="1413687"/>
    <lineage>
        <taxon>Eukaryota</taxon>
        <taxon>Viridiplantae</taxon>
        <taxon>Streptophyta</taxon>
        <taxon>Embryophyta</taxon>
        <taxon>Tracheophyta</taxon>
        <taxon>Spermatophyta</taxon>
        <taxon>Magnoliopsida</taxon>
        <taxon>eudicotyledons</taxon>
        <taxon>Gunneridae</taxon>
        <taxon>Pentapetalae</taxon>
        <taxon>rosids</taxon>
        <taxon>fabids</taxon>
        <taxon>Malpighiales</taxon>
        <taxon>Salicaceae</taxon>
        <taxon>Saliceae</taxon>
        <taxon>Salix</taxon>
    </lineage>
</organism>
<evidence type="ECO:0000256" key="1">
    <source>
        <dbReference type="SAM" id="MobiDB-lite"/>
    </source>
</evidence>
<evidence type="ECO:0000313" key="3">
    <source>
        <dbReference type="Proteomes" id="UP000657918"/>
    </source>
</evidence>
<reference evidence="2 3" key="1">
    <citation type="submission" date="2020-10" db="EMBL/GenBank/DDBJ databases">
        <title>Plant Genome Project.</title>
        <authorList>
            <person name="Zhang R.-G."/>
        </authorList>
    </citation>
    <scope>NUCLEOTIDE SEQUENCE [LARGE SCALE GENOMIC DNA]</scope>
    <source>
        <strain evidence="2">FAFU-HL-1</strain>
        <tissue evidence="2">Leaf</tissue>
    </source>
</reference>
<gene>
    <name evidence="2" type="ORF">SADUNF_Sadunf13G0031400</name>
</gene>
<dbReference type="AlphaFoldDB" id="A0A835JIU9"/>
<comment type="caution">
    <text evidence="2">The sequence shown here is derived from an EMBL/GenBank/DDBJ whole genome shotgun (WGS) entry which is preliminary data.</text>
</comment>
<accession>A0A835JIU9</accession>
<name>A0A835JIU9_9ROSI</name>
<dbReference type="Proteomes" id="UP000657918">
    <property type="component" value="Unassembled WGS sequence"/>
</dbReference>
<feature type="region of interest" description="Disordered" evidence="1">
    <location>
        <begin position="1"/>
        <end position="24"/>
    </location>
</feature>
<keyword evidence="3" id="KW-1185">Reference proteome</keyword>
<dbReference type="EMBL" id="JADGMS010000013">
    <property type="protein sequence ID" value="KAF9670081.1"/>
    <property type="molecule type" value="Genomic_DNA"/>
</dbReference>
<evidence type="ECO:0000313" key="2">
    <source>
        <dbReference type="EMBL" id="KAF9670081.1"/>
    </source>
</evidence>
<feature type="compositionally biased region" description="Polar residues" evidence="1">
    <location>
        <begin position="1"/>
        <end position="10"/>
    </location>
</feature>
<proteinExistence type="predicted"/>
<protein>
    <submittedName>
        <fullName evidence="2">Uncharacterized protein</fullName>
    </submittedName>
</protein>
<sequence length="73" mass="7953">MVYTGLSTDTIEVEGGRDEGSEQVCGTNSQETLMALNLILTLPNNGQKRATENINISMYSFKRFAKAPSPLIS</sequence>